<evidence type="ECO:0000256" key="2">
    <source>
        <dbReference type="ARBA" id="ARBA00093774"/>
    </source>
</evidence>
<dbReference type="AlphaFoldDB" id="A0A2Z3YPB6"/>
<accession>A0A2Z3YPB6</accession>
<dbReference type="PROSITE" id="PS51257">
    <property type="entry name" value="PROKAR_LIPOPROTEIN"/>
    <property type="match status" value="1"/>
</dbReference>
<dbReference type="Proteomes" id="UP000247696">
    <property type="component" value="Chromosome"/>
</dbReference>
<feature type="compositionally biased region" description="Low complexity" evidence="3">
    <location>
        <begin position="178"/>
        <end position="198"/>
    </location>
</feature>
<dbReference type="KEGG" id="cpre:Csp1_16340"/>
<gene>
    <name evidence="6" type="ORF">Csp1_16340</name>
</gene>
<evidence type="ECO:0000256" key="3">
    <source>
        <dbReference type="SAM" id="MobiDB-lite"/>
    </source>
</evidence>
<comment type="similarity">
    <text evidence="2">Belongs to the MTB12 family.</text>
</comment>
<evidence type="ECO:0000313" key="7">
    <source>
        <dbReference type="Proteomes" id="UP000247696"/>
    </source>
</evidence>
<evidence type="ECO:0000313" key="6">
    <source>
        <dbReference type="EMBL" id="AWT26418.1"/>
    </source>
</evidence>
<sequence length="216" mass="21843">MKNTMKVSAGSRSFRCLAAVAAVSVGLSLAACSSDDDSDGDQTTTAAETSATQATALPTAAELNGVINRAVDPAVPSDQKVDTVQGGDQATELFDVMTRSKEETGATVEVVDPVLPGILPDTVNATVNFNIPNSDPMPVTGVEFVKENGVWKLTREWACTLIQNVAPDQVPPLCSADPAGELPAESAPAPAPEGEGAPAPAPAPEGAPAAEPAPAA</sequence>
<evidence type="ECO:0000256" key="4">
    <source>
        <dbReference type="SAM" id="SignalP"/>
    </source>
</evidence>
<name>A0A2Z3YPB6_9CORY</name>
<dbReference type="Pfam" id="PF26580">
    <property type="entry name" value="Mtb12_C"/>
    <property type="match status" value="1"/>
</dbReference>
<reference evidence="7" key="1">
    <citation type="submission" date="2017-11" db="EMBL/GenBank/DDBJ databases">
        <title>Otitis media/interna in a cat caused by the recently described species Corynebacterium provencense.</title>
        <authorList>
            <person name="Kittl S."/>
            <person name="Brodard I."/>
            <person name="Rychener L."/>
            <person name="Jores J."/>
            <person name="Roosje P."/>
            <person name="Gobeli Brawand S."/>
        </authorList>
    </citation>
    <scope>NUCLEOTIDE SEQUENCE [LARGE SCALE GENOMIC DNA]</scope>
    <source>
        <strain evidence="7">17KM38</strain>
    </source>
</reference>
<evidence type="ECO:0000259" key="5">
    <source>
        <dbReference type="Pfam" id="PF26580"/>
    </source>
</evidence>
<dbReference type="EMBL" id="CP024988">
    <property type="protein sequence ID" value="AWT26418.1"/>
    <property type="molecule type" value="Genomic_DNA"/>
</dbReference>
<feature type="compositionally biased region" description="Low complexity" evidence="3">
    <location>
        <begin position="206"/>
        <end position="216"/>
    </location>
</feature>
<keyword evidence="7" id="KW-1185">Reference proteome</keyword>
<feature type="chain" id="PRO_5016284229" description="Low molecular weight antigen MTB12-like C-terminal domain-containing protein" evidence="4">
    <location>
        <begin position="31"/>
        <end position="216"/>
    </location>
</feature>
<dbReference type="STRING" id="1737425.GCA_900049755_02850"/>
<proteinExistence type="inferred from homology"/>
<protein>
    <recommendedName>
        <fullName evidence="5">Low molecular weight antigen MTB12-like C-terminal domain-containing protein</fullName>
    </recommendedName>
</protein>
<feature type="domain" description="Low molecular weight antigen MTB12-like C-terminal" evidence="5">
    <location>
        <begin position="56"/>
        <end position="166"/>
    </location>
</feature>
<dbReference type="InterPro" id="IPR058644">
    <property type="entry name" value="Mtb12-like_C"/>
</dbReference>
<feature type="region of interest" description="Disordered" evidence="3">
    <location>
        <begin position="173"/>
        <end position="216"/>
    </location>
</feature>
<evidence type="ECO:0000256" key="1">
    <source>
        <dbReference type="ARBA" id="ARBA00022729"/>
    </source>
</evidence>
<organism evidence="6 7">
    <name type="scientific">Corynebacterium provencense</name>
    <dbReference type="NCBI Taxonomy" id="1737425"/>
    <lineage>
        <taxon>Bacteria</taxon>
        <taxon>Bacillati</taxon>
        <taxon>Actinomycetota</taxon>
        <taxon>Actinomycetes</taxon>
        <taxon>Mycobacteriales</taxon>
        <taxon>Corynebacteriaceae</taxon>
        <taxon>Corynebacterium</taxon>
    </lineage>
</organism>
<feature type="signal peptide" evidence="4">
    <location>
        <begin position="1"/>
        <end position="30"/>
    </location>
</feature>
<keyword evidence="1 4" id="KW-0732">Signal</keyword>